<evidence type="ECO:0000313" key="2">
    <source>
        <dbReference type="EMBL" id="OJJ61267.1"/>
    </source>
</evidence>
<dbReference type="GO" id="GO:0005085">
    <property type="term" value="F:guanyl-nucleotide exchange factor activity"/>
    <property type="evidence" value="ECO:0007669"/>
    <property type="project" value="InterPro"/>
</dbReference>
<dbReference type="GeneID" id="63757698"/>
<keyword evidence="3" id="KW-1185">Reference proteome</keyword>
<dbReference type="InterPro" id="IPR023578">
    <property type="entry name" value="Ras_GEF_dom_sf"/>
</dbReference>
<dbReference type="InterPro" id="IPR036964">
    <property type="entry name" value="RASGEF_cat_dom_sf"/>
</dbReference>
<evidence type="ECO:0000313" key="3">
    <source>
        <dbReference type="Proteomes" id="UP000184356"/>
    </source>
</evidence>
<dbReference type="InterPro" id="IPR001895">
    <property type="entry name" value="RASGEF_cat_dom"/>
</dbReference>
<proteinExistence type="predicted"/>
<accession>A0A1L9TPB5</accession>
<organism evidence="2 3">
    <name type="scientific">Aspergillus sydowii CBS 593.65</name>
    <dbReference type="NCBI Taxonomy" id="1036612"/>
    <lineage>
        <taxon>Eukaryota</taxon>
        <taxon>Fungi</taxon>
        <taxon>Dikarya</taxon>
        <taxon>Ascomycota</taxon>
        <taxon>Pezizomycotina</taxon>
        <taxon>Eurotiomycetes</taxon>
        <taxon>Eurotiomycetidae</taxon>
        <taxon>Eurotiales</taxon>
        <taxon>Aspergillaceae</taxon>
        <taxon>Aspergillus</taxon>
        <taxon>Aspergillus subgen. Nidulantes</taxon>
    </lineage>
</organism>
<protein>
    <recommendedName>
        <fullName evidence="1">Ras-GEF domain-containing protein</fullName>
    </recommendedName>
</protein>
<dbReference type="VEuPathDB" id="FungiDB:ASPSYDRAFT_146436"/>
<feature type="domain" description="Ras-GEF" evidence="1">
    <location>
        <begin position="370"/>
        <end position="449"/>
    </location>
</feature>
<dbReference type="OrthoDB" id="4312812at2759"/>
<gene>
    <name evidence="2" type="ORF">ASPSYDRAFT_146436</name>
</gene>
<dbReference type="Gene3D" id="1.10.840.10">
    <property type="entry name" value="Ras guanine-nucleotide exchange factors catalytic domain"/>
    <property type="match status" value="1"/>
</dbReference>
<dbReference type="Pfam" id="PF00617">
    <property type="entry name" value="RasGEF"/>
    <property type="match status" value="1"/>
</dbReference>
<dbReference type="EMBL" id="KV878584">
    <property type="protein sequence ID" value="OJJ61267.1"/>
    <property type="molecule type" value="Genomic_DNA"/>
</dbReference>
<name>A0A1L9TPB5_9EURO</name>
<dbReference type="GO" id="GO:0007264">
    <property type="term" value="P:small GTPase-mediated signal transduction"/>
    <property type="evidence" value="ECO:0007669"/>
    <property type="project" value="InterPro"/>
</dbReference>
<dbReference type="Proteomes" id="UP000184356">
    <property type="component" value="Unassembled WGS sequence"/>
</dbReference>
<dbReference type="SUPFAM" id="SSF48366">
    <property type="entry name" value="Ras GEF"/>
    <property type="match status" value="1"/>
</dbReference>
<dbReference type="STRING" id="1036612.A0A1L9TPB5"/>
<sequence length="473" mass="54145">MSLQTHLSAPLAEDSATPATPASYIFGQPSYPSLFRASEERPQLASFPWWEDQATTTLYSFDIEAFKRVVYYGIFTDEQLPRFVLTERSEAFTIDLIKPRARALRLEKYQRVEEALRQCKPTFAPVISWAWFPTYTDSDKNPLAIAKAIDNESHLHFARIPFEELVRYALDYPNSRVEWFLQQHTTLYAHILDHLSAFPDEVQRYAEVEKHLRSRSPFAHRAVASALEGVGLKLDLPMPSSPLFEFIAGPIQRLFGGLVANLDSIMKILCVLGVRYERVYLHSGQINWSREFSIPFSFLEDILDSTSSTDFARTLTTSDEQDFTPLIKGEGFDKNGASRLLARWEALSLEVWECCRALPEYVSFIQESLQPLLGLRNYHSLTAILNGLHKYSVSRSTYVYTDDGNMALTIDQVLPPELLYLLEPAQNYAAYRQQYQQAAGIPFLPPHINEYRQHGEPVLQGLYTRLKTVIPLK</sequence>
<dbReference type="AlphaFoldDB" id="A0A1L9TPB5"/>
<dbReference type="RefSeq" id="XP_040705073.1">
    <property type="nucleotide sequence ID" value="XM_040841625.1"/>
</dbReference>
<evidence type="ECO:0000259" key="1">
    <source>
        <dbReference type="Pfam" id="PF00617"/>
    </source>
</evidence>
<reference evidence="3" key="1">
    <citation type="journal article" date="2017" name="Genome Biol.">
        <title>Comparative genomics reveals high biological diversity and specific adaptations in the industrially and medically important fungal genus Aspergillus.</title>
        <authorList>
            <person name="de Vries R.P."/>
            <person name="Riley R."/>
            <person name="Wiebenga A."/>
            <person name="Aguilar-Osorio G."/>
            <person name="Amillis S."/>
            <person name="Uchima C.A."/>
            <person name="Anderluh G."/>
            <person name="Asadollahi M."/>
            <person name="Askin M."/>
            <person name="Barry K."/>
            <person name="Battaglia E."/>
            <person name="Bayram O."/>
            <person name="Benocci T."/>
            <person name="Braus-Stromeyer S.A."/>
            <person name="Caldana C."/>
            <person name="Canovas D."/>
            <person name="Cerqueira G.C."/>
            <person name="Chen F."/>
            <person name="Chen W."/>
            <person name="Choi C."/>
            <person name="Clum A."/>
            <person name="Dos Santos R.A."/>
            <person name="Damasio A.R."/>
            <person name="Diallinas G."/>
            <person name="Emri T."/>
            <person name="Fekete E."/>
            <person name="Flipphi M."/>
            <person name="Freyberg S."/>
            <person name="Gallo A."/>
            <person name="Gournas C."/>
            <person name="Habgood R."/>
            <person name="Hainaut M."/>
            <person name="Harispe M.L."/>
            <person name="Henrissat B."/>
            <person name="Hilden K.S."/>
            <person name="Hope R."/>
            <person name="Hossain A."/>
            <person name="Karabika E."/>
            <person name="Karaffa L."/>
            <person name="Karanyi Z."/>
            <person name="Krasevec N."/>
            <person name="Kuo A."/>
            <person name="Kusch H."/>
            <person name="LaButti K."/>
            <person name="Lagendijk E.L."/>
            <person name="Lapidus A."/>
            <person name="Levasseur A."/>
            <person name="Lindquist E."/>
            <person name="Lipzen A."/>
            <person name="Logrieco A.F."/>
            <person name="MacCabe A."/>
            <person name="Maekelae M.R."/>
            <person name="Malavazi I."/>
            <person name="Melin P."/>
            <person name="Meyer V."/>
            <person name="Mielnichuk N."/>
            <person name="Miskei M."/>
            <person name="Molnar A.P."/>
            <person name="Mule G."/>
            <person name="Ngan C.Y."/>
            <person name="Orejas M."/>
            <person name="Orosz E."/>
            <person name="Ouedraogo J.P."/>
            <person name="Overkamp K.M."/>
            <person name="Park H.-S."/>
            <person name="Perrone G."/>
            <person name="Piumi F."/>
            <person name="Punt P.J."/>
            <person name="Ram A.F."/>
            <person name="Ramon A."/>
            <person name="Rauscher S."/>
            <person name="Record E."/>
            <person name="Riano-Pachon D.M."/>
            <person name="Robert V."/>
            <person name="Roehrig J."/>
            <person name="Ruller R."/>
            <person name="Salamov A."/>
            <person name="Salih N.S."/>
            <person name="Samson R.A."/>
            <person name="Sandor E."/>
            <person name="Sanguinetti M."/>
            <person name="Schuetze T."/>
            <person name="Sepcic K."/>
            <person name="Shelest E."/>
            <person name="Sherlock G."/>
            <person name="Sophianopoulou V."/>
            <person name="Squina F.M."/>
            <person name="Sun H."/>
            <person name="Susca A."/>
            <person name="Todd R.B."/>
            <person name="Tsang A."/>
            <person name="Unkles S.E."/>
            <person name="van de Wiele N."/>
            <person name="van Rossen-Uffink D."/>
            <person name="Oliveira J.V."/>
            <person name="Vesth T.C."/>
            <person name="Visser J."/>
            <person name="Yu J.-H."/>
            <person name="Zhou M."/>
            <person name="Andersen M.R."/>
            <person name="Archer D.B."/>
            <person name="Baker S.E."/>
            <person name="Benoit I."/>
            <person name="Brakhage A.A."/>
            <person name="Braus G.H."/>
            <person name="Fischer R."/>
            <person name="Frisvad J.C."/>
            <person name="Goldman G.H."/>
            <person name="Houbraken J."/>
            <person name="Oakley B."/>
            <person name="Pocsi I."/>
            <person name="Scazzocchio C."/>
            <person name="Seiboth B."/>
            <person name="vanKuyk P.A."/>
            <person name="Wortman J."/>
            <person name="Dyer P.S."/>
            <person name="Grigoriev I.V."/>
        </authorList>
    </citation>
    <scope>NUCLEOTIDE SEQUENCE [LARGE SCALE GENOMIC DNA]</scope>
    <source>
        <strain evidence="3">CBS 593.65</strain>
    </source>
</reference>